<gene>
    <name evidence="1" type="ORF">BN9_044620</name>
</gene>
<dbReference type="Proteomes" id="UP000053237">
    <property type="component" value="Unassembled WGS sequence"/>
</dbReference>
<dbReference type="AlphaFoldDB" id="A0A024GA79"/>
<sequence length="282" mass="32601">MDETCPICCQRIVAMNDLQFDSKFQLAISPDIVPRDGSDLFMKLNVTSRQSFARYKRTIENLDGHVVTLKGEEIDPARLDCHFDNSTMRRILSLKPPRGFMMNRIILDGRGSKEHTISAKTEFITYCFFRRCVHLMVTLLRLMLLFDMQELTGQDETNPFVTPFVPAAPEKWLAQLLHMPFIVACKMHSSDSVIRLIHTLVHVPAHRYKSIPVSMSRALFLGLPHQTTKRHKFCWISDSVIHTNFIFQTTDLLHFCVRHRKMSLVNVYVTPSDGSLRYNSDK</sequence>
<evidence type="ECO:0000313" key="1">
    <source>
        <dbReference type="EMBL" id="CCI43678.1"/>
    </source>
</evidence>
<name>A0A024GA79_9STRA</name>
<accession>A0A024GA79</accession>
<organism evidence="1 2">
    <name type="scientific">Albugo candida</name>
    <dbReference type="NCBI Taxonomy" id="65357"/>
    <lineage>
        <taxon>Eukaryota</taxon>
        <taxon>Sar</taxon>
        <taxon>Stramenopiles</taxon>
        <taxon>Oomycota</taxon>
        <taxon>Peronosporomycetes</taxon>
        <taxon>Albuginales</taxon>
        <taxon>Albuginaceae</taxon>
        <taxon>Albugo</taxon>
    </lineage>
</organism>
<dbReference type="EMBL" id="CAIX01000053">
    <property type="protein sequence ID" value="CCI43678.1"/>
    <property type="molecule type" value="Genomic_DNA"/>
</dbReference>
<proteinExistence type="predicted"/>
<comment type="caution">
    <text evidence="1">The sequence shown here is derived from an EMBL/GenBank/DDBJ whole genome shotgun (WGS) entry which is preliminary data.</text>
</comment>
<reference evidence="1 2" key="1">
    <citation type="submission" date="2012-05" db="EMBL/GenBank/DDBJ databases">
        <title>Recombination and specialization in a pathogen metapopulation.</title>
        <authorList>
            <person name="Gardiner A."/>
            <person name="Kemen E."/>
            <person name="Schultz-Larsen T."/>
            <person name="MacLean D."/>
            <person name="Van Oosterhout C."/>
            <person name="Jones J.D.G."/>
        </authorList>
    </citation>
    <scope>NUCLEOTIDE SEQUENCE [LARGE SCALE GENOMIC DNA]</scope>
    <source>
        <strain evidence="1 2">Ac Nc2</strain>
    </source>
</reference>
<evidence type="ECO:0000313" key="2">
    <source>
        <dbReference type="Proteomes" id="UP000053237"/>
    </source>
</evidence>
<keyword evidence="2" id="KW-1185">Reference proteome</keyword>
<protein>
    <submittedName>
        <fullName evidence="1">Uncharacterized protein</fullName>
    </submittedName>
</protein>
<dbReference type="InParanoid" id="A0A024GA79"/>